<proteinExistence type="predicted"/>
<evidence type="ECO:0000313" key="3">
    <source>
        <dbReference type="EMBL" id="OHE90536.1"/>
    </source>
</evidence>
<dbReference type="RefSeq" id="XP_022467713.1">
    <property type="nucleotide sequence ID" value="XM_022625771.1"/>
</dbReference>
<feature type="region of interest" description="Disordered" evidence="2">
    <location>
        <begin position="588"/>
        <end position="689"/>
    </location>
</feature>
<evidence type="ECO:0000256" key="2">
    <source>
        <dbReference type="SAM" id="MobiDB-lite"/>
    </source>
</evidence>
<sequence length="689" mass="76532">MQALWSRAGQAHRCGCRACFDAAGGIMRHSATRATPRKPTFSEIFTACYTSIMGTAAVLDATRKDRRRKDLDRQIEEVRTELANLVENAPTNVLKKPPAGDIANRYKGALADHVRQNPEISEILDTLGPQYKWQKTAATSAAVNKLWKKYGLSPSKEANISPRSIDYDVLMQGLTEEEQMSIKHRQPQTIRQAKAAEAAARALVYEFLDAGESILGSQQIQSAREEVVKLSKSKLPRWDQEEPNAEALNECSLELNQVLRSIFAASTPSNIPHTVFSLCHNILVSPQALTIHTYNHLIAGLDRVGLHPLASAAVNAFYRGQVEPTQHTMVCLLNHFREMRDADGFAEVIARMTGKDQRGIKIRRKTHEEVELNHKLHGWVRKKDVAIGSQYIVERARFDANIFTAIIEGMLAFDRLRAAVGAFAASITADLRVSARTVSDLLDCCVRSLDHKAAAEVLKVLATKPQLIGQVFTQESDQLRLAGRIQSLLEICGFKHMSPASVAPFLKALPTSFALSEEQRRGIDIARIVHFVEHTEWKLKSVRKLIQRVKSGDTGWLIESGSPRMRLLSRQAKLVWPVPVAVLAEVPSEDHSKSTLDTANALSQRESDSSALDRLEETSMTQTKHRSKSKSEALRADQSELSPAPARDVLPKESESSAWDRLEDATEAIPKKSKSKSKREEVLASEAGF</sequence>
<feature type="coiled-coil region" evidence="1">
    <location>
        <begin position="61"/>
        <end position="88"/>
    </location>
</feature>
<evidence type="ECO:0000313" key="4">
    <source>
        <dbReference type="Proteomes" id="UP000176998"/>
    </source>
</evidence>
<feature type="compositionally biased region" description="Polar residues" evidence="2">
    <location>
        <begin position="595"/>
        <end position="604"/>
    </location>
</feature>
<dbReference type="STRING" id="1209926.A0A1G4AN68"/>
<feature type="compositionally biased region" description="Basic and acidic residues" evidence="2">
    <location>
        <begin position="605"/>
        <end position="617"/>
    </location>
</feature>
<dbReference type="GeneID" id="34567281"/>
<gene>
    <name evidence="3" type="ORF">CORC01_14160</name>
</gene>
<dbReference type="OrthoDB" id="185373at2759"/>
<keyword evidence="1" id="KW-0175">Coiled coil</keyword>
<feature type="compositionally biased region" description="Basic and acidic residues" evidence="2">
    <location>
        <begin position="649"/>
        <end position="664"/>
    </location>
</feature>
<dbReference type="Proteomes" id="UP000176998">
    <property type="component" value="Unassembled WGS sequence"/>
</dbReference>
<feature type="compositionally biased region" description="Basic and acidic residues" evidence="2">
    <location>
        <begin position="629"/>
        <end position="638"/>
    </location>
</feature>
<organism evidence="3 4">
    <name type="scientific">Colletotrichum orchidophilum</name>
    <dbReference type="NCBI Taxonomy" id="1209926"/>
    <lineage>
        <taxon>Eukaryota</taxon>
        <taxon>Fungi</taxon>
        <taxon>Dikarya</taxon>
        <taxon>Ascomycota</taxon>
        <taxon>Pezizomycotina</taxon>
        <taxon>Sordariomycetes</taxon>
        <taxon>Hypocreomycetidae</taxon>
        <taxon>Glomerellales</taxon>
        <taxon>Glomerellaceae</taxon>
        <taxon>Colletotrichum</taxon>
    </lineage>
</organism>
<dbReference type="AlphaFoldDB" id="A0A1G4AN68"/>
<reference evidence="3 4" key="1">
    <citation type="submission" date="2016-09" db="EMBL/GenBank/DDBJ databases">
        <authorList>
            <person name="Capua I."/>
            <person name="De Benedictis P."/>
            <person name="Joannis T."/>
            <person name="Lombin L.H."/>
            <person name="Cattoli G."/>
        </authorList>
    </citation>
    <scope>NUCLEOTIDE SEQUENCE [LARGE SCALE GENOMIC DNA]</scope>
    <source>
        <strain evidence="3 4">IMI 309357</strain>
    </source>
</reference>
<protein>
    <submittedName>
        <fullName evidence="3">Pentatricopeptide repeat domain-containing protein</fullName>
    </submittedName>
</protein>
<evidence type="ECO:0000256" key="1">
    <source>
        <dbReference type="SAM" id="Coils"/>
    </source>
</evidence>
<accession>A0A1G4AN68</accession>
<keyword evidence="4" id="KW-1185">Reference proteome</keyword>
<comment type="caution">
    <text evidence="3">The sequence shown here is derived from an EMBL/GenBank/DDBJ whole genome shotgun (WGS) entry which is preliminary data.</text>
</comment>
<name>A0A1G4AN68_9PEZI</name>
<dbReference type="EMBL" id="MJBS01000246">
    <property type="protein sequence ID" value="OHE90536.1"/>
    <property type="molecule type" value="Genomic_DNA"/>
</dbReference>